<evidence type="ECO:0000313" key="1">
    <source>
        <dbReference type="EMBL" id="OXA58974.1"/>
    </source>
</evidence>
<comment type="caution">
    <text evidence="1">The sequence shown here is derived from an EMBL/GenBank/DDBJ whole genome shotgun (WGS) entry which is preliminary data.</text>
</comment>
<name>A0A226EPK6_FOLCA</name>
<evidence type="ECO:0008006" key="3">
    <source>
        <dbReference type="Google" id="ProtNLM"/>
    </source>
</evidence>
<reference evidence="1 2" key="1">
    <citation type="submission" date="2015-12" db="EMBL/GenBank/DDBJ databases">
        <title>The genome of Folsomia candida.</title>
        <authorList>
            <person name="Faddeeva A."/>
            <person name="Derks M.F."/>
            <person name="Anvar Y."/>
            <person name="Smit S."/>
            <person name="Van Straalen N."/>
            <person name="Roelofs D."/>
        </authorList>
    </citation>
    <scope>NUCLEOTIDE SEQUENCE [LARGE SCALE GENOMIC DNA]</scope>
    <source>
        <strain evidence="1 2">VU population</strain>
        <tissue evidence="1">Whole body</tissue>
    </source>
</reference>
<proteinExistence type="predicted"/>
<gene>
    <name evidence="1" type="ORF">Fcan01_04293</name>
</gene>
<sequence length="284" mass="32438">MENGRDAFYAVHIEGQTRTCFIIFKLQQGILTPENFAQRYEEKIHPYLDKKTGKRIYSKLETIITSAYGYSCWRRDPNINVRNQIDQLDTDTIYSKNMLEDVLYTNYTAPLDESKPQWRLVIVPKFDDGSGTIKSILFVAYHHCYFDGLCAAMLMNVFSRNAELIMDPVNVKVPLMINILGHLKTILYLPVLSLGGLSKRFGLTQMWIPNPVKILPRRKFYAFGKNPVSLGDVKKIKGWASSVENGASVSISNVLNTAIWRALKTTFPPERLVKELTFMEGIVT</sequence>
<keyword evidence="2" id="KW-1185">Reference proteome</keyword>
<dbReference type="InterPro" id="IPR010828">
    <property type="entry name" value="Atf2/Sli1-like"/>
</dbReference>
<dbReference type="Proteomes" id="UP000198287">
    <property type="component" value="Unassembled WGS sequence"/>
</dbReference>
<dbReference type="AlphaFoldDB" id="A0A226EPK6"/>
<dbReference type="EMBL" id="LNIX01000002">
    <property type="protein sequence ID" value="OXA58974.1"/>
    <property type="molecule type" value="Genomic_DNA"/>
</dbReference>
<accession>A0A226EPK6</accession>
<dbReference type="Pfam" id="PF07247">
    <property type="entry name" value="AATase"/>
    <property type="match status" value="1"/>
</dbReference>
<evidence type="ECO:0000313" key="2">
    <source>
        <dbReference type="Proteomes" id="UP000198287"/>
    </source>
</evidence>
<protein>
    <recommendedName>
        <fullName evidence="3">Diacylglycerol O-acyltransferase</fullName>
    </recommendedName>
</protein>
<organism evidence="1 2">
    <name type="scientific">Folsomia candida</name>
    <name type="common">Springtail</name>
    <dbReference type="NCBI Taxonomy" id="158441"/>
    <lineage>
        <taxon>Eukaryota</taxon>
        <taxon>Metazoa</taxon>
        <taxon>Ecdysozoa</taxon>
        <taxon>Arthropoda</taxon>
        <taxon>Hexapoda</taxon>
        <taxon>Collembola</taxon>
        <taxon>Entomobryomorpha</taxon>
        <taxon>Isotomoidea</taxon>
        <taxon>Isotomidae</taxon>
        <taxon>Proisotominae</taxon>
        <taxon>Folsomia</taxon>
    </lineage>
</organism>